<gene>
    <name evidence="1" type="ORF">SNEC2469_LOCUS30665</name>
</gene>
<dbReference type="AlphaFoldDB" id="A0A813BJ21"/>
<protein>
    <submittedName>
        <fullName evidence="1">Uncharacterized protein</fullName>
    </submittedName>
</protein>
<keyword evidence="2" id="KW-1185">Reference proteome</keyword>
<dbReference type="Proteomes" id="UP000601435">
    <property type="component" value="Unassembled WGS sequence"/>
</dbReference>
<sequence>MAVVRVFATDEEVAYLTESYSAWESMLPCANPNPNSNVDLILAYSKDLAADSTAKAAVQSYETGFAQSEHWTRCFAGIKNFSAMLAPEEDQYDEQGYAMNKHWVSGPNMIFKHVVEAMFTGAFAGEYDSFFWMEMDAVPVMANWLDKFVEEAAEMPAMNMAIRGSPYYGANWLMFSDMMPGYLLNHVNGNAIYNLQHPWTKFLFDTFTAVDNAALMEEMAFDTAYSAITRAAMDGSNTMLAAAWAASNGSAMTYSSDTMLIGNYANTLLNSSYEVGAYIRHGSRHNIFESLAGDMVTLGVLSIDGDNGRMLSSMSSNHPFKKVHMLTHYPVTTSTETIEAPGGDVTLTIEKAEHGPLMHICEMAGKVTTPWFAVASNLHHINAPVSVLMRMGEPVMPYVLATSPYCANRPYCKASLDQAEELFGISLNYHHDPNEVLYKA</sequence>
<dbReference type="OrthoDB" id="418783at2759"/>
<dbReference type="EMBL" id="CAJNJA010072176">
    <property type="protein sequence ID" value="CAE7906190.1"/>
    <property type="molecule type" value="Genomic_DNA"/>
</dbReference>
<proteinExistence type="predicted"/>
<organism evidence="1 2">
    <name type="scientific">Symbiodinium necroappetens</name>
    <dbReference type="NCBI Taxonomy" id="1628268"/>
    <lineage>
        <taxon>Eukaryota</taxon>
        <taxon>Sar</taxon>
        <taxon>Alveolata</taxon>
        <taxon>Dinophyceae</taxon>
        <taxon>Suessiales</taxon>
        <taxon>Symbiodiniaceae</taxon>
        <taxon>Symbiodinium</taxon>
    </lineage>
</organism>
<evidence type="ECO:0000313" key="2">
    <source>
        <dbReference type="Proteomes" id="UP000601435"/>
    </source>
</evidence>
<reference evidence="1" key="1">
    <citation type="submission" date="2021-02" db="EMBL/GenBank/DDBJ databases">
        <authorList>
            <person name="Dougan E. K."/>
            <person name="Rhodes N."/>
            <person name="Thang M."/>
            <person name="Chan C."/>
        </authorList>
    </citation>
    <scope>NUCLEOTIDE SEQUENCE</scope>
</reference>
<name>A0A813BJ21_9DINO</name>
<evidence type="ECO:0000313" key="1">
    <source>
        <dbReference type="EMBL" id="CAE7906190.1"/>
    </source>
</evidence>
<comment type="caution">
    <text evidence="1">The sequence shown here is derived from an EMBL/GenBank/DDBJ whole genome shotgun (WGS) entry which is preliminary data.</text>
</comment>
<accession>A0A813BJ21</accession>
<feature type="non-terminal residue" evidence="1">
    <location>
        <position position="440"/>
    </location>
</feature>